<protein>
    <submittedName>
        <fullName evidence="2">Uncharacterized protein</fullName>
    </submittedName>
</protein>
<gene>
    <name evidence="2" type="ORF">CU098_002303</name>
</gene>
<evidence type="ECO:0000313" key="3">
    <source>
        <dbReference type="Proteomes" id="UP000253551"/>
    </source>
</evidence>
<dbReference type="STRING" id="4846.A0A367KNI1"/>
<reference evidence="2 3" key="1">
    <citation type="journal article" date="2018" name="G3 (Bethesda)">
        <title>Phylogenetic and Phylogenomic Definition of Rhizopus Species.</title>
        <authorList>
            <person name="Gryganskyi A.P."/>
            <person name="Golan J."/>
            <person name="Dolatabadi S."/>
            <person name="Mondo S."/>
            <person name="Robb S."/>
            <person name="Idnurm A."/>
            <person name="Muszewska A."/>
            <person name="Steczkiewicz K."/>
            <person name="Masonjones S."/>
            <person name="Liao H.L."/>
            <person name="Gajdeczka M.T."/>
            <person name="Anike F."/>
            <person name="Vuek A."/>
            <person name="Anishchenko I.M."/>
            <person name="Voigt K."/>
            <person name="de Hoog G.S."/>
            <person name="Smith M.E."/>
            <person name="Heitman J."/>
            <person name="Vilgalys R."/>
            <person name="Stajich J.E."/>
        </authorList>
    </citation>
    <scope>NUCLEOTIDE SEQUENCE [LARGE SCALE GENOMIC DNA]</scope>
    <source>
        <strain evidence="2 3">LSU 92-RS-03</strain>
    </source>
</reference>
<dbReference type="Proteomes" id="UP000253551">
    <property type="component" value="Unassembled WGS sequence"/>
</dbReference>
<feature type="compositionally biased region" description="Basic residues" evidence="1">
    <location>
        <begin position="147"/>
        <end position="157"/>
    </location>
</feature>
<feature type="region of interest" description="Disordered" evidence="1">
    <location>
        <begin position="231"/>
        <end position="252"/>
    </location>
</feature>
<dbReference type="AlphaFoldDB" id="A0A367KNI1"/>
<evidence type="ECO:0000256" key="1">
    <source>
        <dbReference type="SAM" id="MobiDB-lite"/>
    </source>
</evidence>
<feature type="compositionally biased region" description="Basic and acidic residues" evidence="1">
    <location>
        <begin position="186"/>
        <end position="196"/>
    </location>
</feature>
<feature type="compositionally biased region" description="Basic residues" evidence="1">
    <location>
        <begin position="164"/>
        <end position="181"/>
    </location>
</feature>
<name>A0A367KNI1_RHIST</name>
<evidence type="ECO:0000313" key="2">
    <source>
        <dbReference type="EMBL" id="RCI03786.1"/>
    </source>
</evidence>
<comment type="caution">
    <text evidence="2">The sequence shown here is derived from an EMBL/GenBank/DDBJ whole genome shotgun (WGS) entry which is preliminary data.</text>
</comment>
<feature type="region of interest" description="Disordered" evidence="1">
    <location>
        <begin position="133"/>
        <end position="219"/>
    </location>
</feature>
<feature type="compositionally biased region" description="Basic residues" evidence="1">
    <location>
        <begin position="197"/>
        <end position="209"/>
    </location>
</feature>
<proteinExistence type="predicted"/>
<dbReference type="OrthoDB" id="2537141at2759"/>
<sequence>MLLSTDNGKLSRIHSFVEEQKIFAPHYLPPDEVPVSIIISDDAPSSGESLVLTSISQTSEKKKAKIRNQLPTTKSNGLHLLENFSSPNLEINRITMNSCKQPSLGLFNKGKSSSKGKLGRGVSDLVFSESKFLKRRHEEKKDDPPKQKHKGKRHKKSSLSSQHKEKKSLTWKKKNLVKKRNNSLQEQKDFMKESHSKEKKQKSFMKKSHSKDQDDTSAFESIERILAECRRAPQSKSISQSRASHQLSVYSSPSQSSYCASRATTDWQPPVHNPLDEFENFWKDGIKRNL</sequence>
<dbReference type="EMBL" id="PJQM01000896">
    <property type="protein sequence ID" value="RCI03786.1"/>
    <property type="molecule type" value="Genomic_DNA"/>
</dbReference>
<organism evidence="2 3">
    <name type="scientific">Rhizopus stolonifer</name>
    <name type="common">Rhizopus nigricans</name>
    <dbReference type="NCBI Taxonomy" id="4846"/>
    <lineage>
        <taxon>Eukaryota</taxon>
        <taxon>Fungi</taxon>
        <taxon>Fungi incertae sedis</taxon>
        <taxon>Mucoromycota</taxon>
        <taxon>Mucoromycotina</taxon>
        <taxon>Mucoromycetes</taxon>
        <taxon>Mucorales</taxon>
        <taxon>Mucorineae</taxon>
        <taxon>Rhizopodaceae</taxon>
        <taxon>Rhizopus</taxon>
    </lineage>
</organism>
<feature type="compositionally biased region" description="Polar residues" evidence="1">
    <location>
        <begin position="234"/>
        <end position="243"/>
    </location>
</feature>
<keyword evidence="3" id="KW-1185">Reference proteome</keyword>
<accession>A0A367KNI1</accession>